<name>A0A974SP15_9RHOO</name>
<keyword evidence="1" id="KW-0732">Signal</keyword>
<dbReference type="KEGG" id="ares:IWH25_00220"/>
<keyword evidence="3" id="KW-1185">Reference proteome</keyword>
<feature type="signal peptide" evidence="1">
    <location>
        <begin position="1"/>
        <end position="22"/>
    </location>
</feature>
<feature type="chain" id="PRO_5037339940" description="Lipoprotein" evidence="1">
    <location>
        <begin position="23"/>
        <end position="105"/>
    </location>
</feature>
<dbReference type="Proteomes" id="UP000663444">
    <property type="component" value="Chromosome"/>
</dbReference>
<gene>
    <name evidence="2" type="ORF">IWH25_00220</name>
</gene>
<accession>A0A974SP15</accession>
<protein>
    <recommendedName>
        <fullName evidence="4">Lipoprotein</fullName>
    </recommendedName>
</protein>
<proteinExistence type="predicted"/>
<organism evidence="2 3">
    <name type="scientific">Azospira restricta</name>
    <dbReference type="NCBI Taxonomy" id="404405"/>
    <lineage>
        <taxon>Bacteria</taxon>
        <taxon>Pseudomonadati</taxon>
        <taxon>Pseudomonadota</taxon>
        <taxon>Betaproteobacteria</taxon>
        <taxon>Rhodocyclales</taxon>
        <taxon>Rhodocyclaceae</taxon>
        <taxon>Azospira</taxon>
    </lineage>
</organism>
<evidence type="ECO:0008006" key="4">
    <source>
        <dbReference type="Google" id="ProtNLM"/>
    </source>
</evidence>
<evidence type="ECO:0000313" key="2">
    <source>
        <dbReference type="EMBL" id="QRJ63822.1"/>
    </source>
</evidence>
<sequence>MPLRPSTAACAALFALALTGCAGLVPDSDIDVISYQSGERWLNASFYLVEHPFSDDGSRRAKARADQLCSGSQRIAVQSERSCSLEKCTTQYVCLKPEDAKAAGR</sequence>
<dbReference type="AlphaFoldDB" id="A0A974SP15"/>
<evidence type="ECO:0000256" key="1">
    <source>
        <dbReference type="SAM" id="SignalP"/>
    </source>
</evidence>
<evidence type="ECO:0000313" key="3">
    <source>
        <dbReference type="Proteomes" id="UP000663444"/>
    </source>
</evidence>
<dbReference type="EMBL" id="CP064781">
    <property type="protein sequence ID" value="QRJ63822.1"/>
    <property type="molecule type" value="Genomic_DNA"/>
</dbReference>
<reference evidence="2" key="1">
    <citation type="submission" date="2020-11" db="EMBL/GenBank/DDBJ databases">
        <title>Azospira restricta DSM 18626 genome sequence.</title>
        <authorList>
            <person name="Moe W.M."/>
        </authorList>
    </citation>
    <scope>NUCLEOTIDE SEQUENCE</scope>
    <source>
        <strain evidence="2">DSM 18626</strain>
    </source>
</reference>
<dbReference type="RefSeq" id="WP_203387354.1">
    <property type="nucleotide sequence ID" value="NZ_CP064781.1"/>
</dbReference>
<dbReference type="PROSITE" id="PS51257">
    <property type="entry name" value="PROKAR_LIPOPROTEIN"/>
    <property type="match status" value="1"/>
</dbReference>